<reference evidence="1 2" key="1">
    <citation type="submission" date="2020-08" db="EMBL/GenBank/DDBJ databases">
        <title>Genomic Encyclopedia of Type Strains, Phase IV (KMG-IV): sequencing the most valuable type-strain genomes for metagenomic binning, comparative biology and taxonomic classification.</title>
        <authorList>
            <person name="Goeker M."/>
        </authorList>
    </citation>
    <scope>NUCLEOTIDE SEQUENCE [LARGE SCALE GENOMIC DNA]</scope>
    <source>
        <strain evidence="1 2">DSM 22071</strain>
    </source>
</reference>
<gene>
    <name evidence="1" type="ORF">HNR37_000228</name>
</gene>
<evidence type="ECO:0000313" key="1">
    <source>
        <dbReference type="EMBL" id="MBB5020925.1"/>
    </source>
</evidence>
<evidence type="ECO:0000313" key="2">
    <source>
        <dbReference type="Proteomes" id="UP000528322"/>
    </source>
</evidence>
<dbReference type="RefSeq" id="WP_183728600.1">
    <property type="nucleotide sequence ID" value="NZ_JACHID010000001.1"/>
</dbReference>
<accession>A0A7W8DG16</accession>
<sequence>MTSPTTILKRLLDGQSLDKHHWQTLLADAPTATLRRCATVMRKRYLANVQLLGRLYKKPVSQAQFESDYFKGYRFFICCENHEGSLEVPRTDPRVRLHFASNITLNMDANPNSITTFILNPTEFLQYLPWQLPSYSILLLKNSDKTSQEQLVRTLSLLRLALPWGTIGIWEGAPAQDIGNLTLVSQDDASEPSILDDEAYRIIRSKYIPCVHQLAPPLLESAVGEYEAQATISLRYLCRIVKDIDTQADLIRFCNHCLYANAPRFPYDFAAQLAAEDERPLPEKPC</sequence>
<proteinExistence type="predicted"/>
<keyword evidence="2" id="KW-1185">Reference proteome</keyword>
<dbReference type="EMBL" id="JACHID010000001">
    <property type="protein sequence ID" value="MBB5020925.1"/>
    <property type="molecule type" value="Genomic_DNA"/>
</dbReference>
<organism evidence="1 2">
    <name type="scientific">Desulfurispira natronophila</name>
    <dbReference type="NCBI Taxonomy" id="682562"/>
    <lineage>
        <taxon>Bacteria</taxon>
        <taxon>Pseudomonadati</taxon>
        <taxon>Chrysiogenota</taxon>
        <taxon>Chrysiogenia</taxon>
        <taxon>Chrysiogenales</taxon>
        <taxon>Chrysiogenaceae</taxon>
        <taxon>Desulfurispira</taxon>
    </lineage>
</organism>
<dbReference type="Proteomes" id="UP000528322">
    <property type="component" value="Unassembled WGS sequence"/>
</dbReference>
<name>A0A7W8DG16_9BACT</name>
<protein>
    <submittedName>
        <fullName evidence="1">Uncharacterized protein</fullName>
    </submittedName>
</protein>
<dbReference type="AlphaFoldDB" id="A0A7W8DG16"/>
<comment type="caution">
    <text evidence="1">The sequence shown here is derived from an EMBL/GenBank/DDBJ whole genome shotgun (WGS) entry which is preliminary data.</text>
</comment>